<dbReference type="InterPro" id="IPR051920">
    <property type="entry name" value="MPT_Adenylyltrnsfr/MoaC-Rel"/>
</dbReference>
<organism evidence="5 6">
    <name type="scientific">Emiliania huxleyi (strain CCMP1516)</name>
    <dbReference type="NCBI Taxonomy" id="280463"/>
    <lineage>
        <taxon>Eukaryota</taxon>
        <taxon>Haptista</taxon>
        <taxon>Haptophyta</taxon>
        <taxon>Prymnesiophyceae</taxon>
        <taxon>Isochrysidales</taxon>
        <taxon>Noelaerhabdaceae</taxon>
        <taxon>Emiliania</taxon>
    </lineage>
</organism>
<keyword evidence="3" id="KW-0501">Molybdenum cofactor biosynthesis</keyword>
<dbReference type="Proteomes" id="UP000013827">
    <property type="component" value="Unassembled WGS sequence"/>
</dbReference>
<dbReference type="OMA" id="INMPRKP"/>
<dbReference type="RefSeq" id="XP_005784868.1">
    <property type="nucleotide sequence ID" value="XM_005784811.1"/>
</dbReference>
<dbReference type="Pfam" id="PF00994">
    <property type="entry name" value="MoCF_biosynth"/>
    <property type="match status" value="1"/>
</dbReference>
<dbReference type="eggNOG" id="KOG2371">
    <property type="taxonomic scope" value="Eukaryota"/>
</dbReference>
<protein>
    <recommendedName>
        <fullName evidence="2">molybdopterin molybdotransferase</fullName>
        <ecNumber evidence="2">2.10.1.1</ecNumber>
    </recommendedName>
</protein>
<evidence type="ECO:0000313" key="5">
    <source>
        <dbReference type="EnsemblProtists" id="EOD32439"/>
    </source>
</evidence>
<evidence type="ECO:0000256" key="2">
    <source>
        <dbReference type="ARBA" id="ARBA00013269"/>
    </source>
</evidence>
<dbReference type="EC" id="2.10.1.1" evidence="2"/>
<feature type="domain" description="MoaB/Mog" evidence="4">
    <location>
        <begin position="3"/>
        <end position="113"/>
    </location>
</feature>
<keyword evidence="6" id="KW-1185">Reference proteome</keyword>
<dbReference type="STRING" id="2903.R1FGN9"/>
<dbReference type="EnsemblProtists" id="EOD32439">
    <property type="protein sequence ID" value="EOD32439"/>
    <property type="gene ID" value="EMIHUDRAFT_78128"/>
</dbReference>
<dbReference type="GO" id="GO:0061599">
    <property type="term" value="F:molybdopterin molybdotransferase activity"/>
    <property type="evidence" value="ECO:0007669"/>
    <property type="project" value="UniProtKB-EC"/>
</dbReference>
<accession>A0A0D3K9K4</accession>
<evidence type="ECO:0000313" key="6">
    <source>
        <dbReference type="Proteomes" id="UP000013827"/>
    </source>
</evidence>
<dbReference type="InterPro" id="IPR036425">
    <property type="entry name" value="MoaB/Mog-like_dom_sf"/>
</dbReference>
<dbReference type="Gene3D" id="3.40.980.10">
    <property type="entry name" value="MoaB/Mog-like domain"/>
    <property type="match status" value="1"/>
</dbReference>
<sequence length="120" mass="12469">ISPQVVPDDADAISEVLARWADGGVANLVLTTGGTGLSPRDVTPEARATLAVVERTLPGLPELLLGEALRHEPLAALSRAAAGVRGKCLIVNLPGRPRAVTQNMGALMPLLAHAVRELED</sequence>
<dbReference type="PANTHER" id="PTHR43764">
    <property type="entry name" value="MOLYBDENUM COFACTOR BIOSYNTHESIS"/>
    <property type="match status" value="1"/>
</dbReference>
<dbReference type="PROSITE" id="PS01078">
    <property type="entry name" value="MOCF_BIOSYNTHESIS_1"/>
    <property type="match status" value="1"/>
</dbReference>
<dbReference type="SUPFAM" id="SSF53218">
    <property type="entry name" value="Molybdenum cofactor biosynthesis proteins"/>
    <property type="match status" value="1"/>
</dbReference>
<evidence type="ECO:0000256" key="3">
    <source>
        <dbReference type="ARBA" id="ARBA00023150"/>
    </source>
</evidence>
<reference evidence="5" key="2">
    <citation type="submission" date="2024-10" db="UniProtKB">
        <authorList>
            <consortium name="EnsemblProtists"/>
        </authorList>
    </citation>
    <scope>IDENTIFICATION</scope>
</reference>
<dbReference type="AlphaFoldDB" id="A0A0D3K9K4"/>
<proteinExistence type="predicted"/>
<evidence type="ECO:0000256" key="1">
    <source>
        <dbReference type="ARBA" id="ARBA00005046"/>
    </source>
</evidence>
<name>A0A0D3K9K4_EMIH1</name>
<evidence type="ECO:0000259" key="4">
    <source>
        <dbReference type="Pfam" id="PF00994"/>
    </source>
</evidence>
<dbReference type="KEGG" id="ehx:EMIHUDRAFT_78128"/>
<reference evidence="6" key="1">
    <citation type="journal article" date="2013" name="Nature">
        <title>Pan genome of the phytoplankton Emiliania underpins its global distribution.</title>
        <authorList>
            <person name="Read B.A."/>
            <person name="Kegel J."/>
            <person name="Klute M.J."/>
            <person name="Kuo A."/>
            <person name="Lefebvre S.C."/>
            <person name="Maumus F."/>
            <person name="Mayer C."/>
            <person name="Miller J."/>
            <person name="Monier A."/>
            <person name="Salamov A."/>
            <person name="Young J."/>
            <person name="Aguilar M."/>
            <person name="Claverie J.M."/>
            <person name="Frickenhaus S."/>
            <person name="Gonzalez K."/>
            <person name="Herman E.K."/>
            <person name="Lin Y.C."/>
            <person name="Napier J."/>
            <person name="Ogata H."/>
            <person name="Sarno A.F."/>
            <person name="Shmutz J."/>
            <person name="Schroeder D."/>
            <person name="de Vargas C."/>
            <person name="Verret F."/>
            <person name="von Dassow P."/>
            <person name="Valentin K."/>
            <person name="Van de Peer Y."/>
            <person name="Wheeler G."/>
            <person name="Dacks J.B."/>
            <person name="Delwiche C.F."/>
            <person name="Dyhrman S.T."/>
            <person name="Glockner G."/>
            <person name="John U."/>
            <person name="Richards T."/>
            <person name="Worden A.Z."/>
            <person name="Zhang X."/>
            <person name="Grigoriev I.V."/>
            <person name="Allen A.E."/>
            <person name="Bidle K."/>
            <person name="Borodovsky M."/>
            <person name="Bowler C."/>
            <person name="Brownlee C."/>
            <person name="Cock J.M."/>
            <person name="Elias M."/>
            <person name="Gladyshev V.N."/>
            <person name="Groth M."/>
            <person name="Guda C."/>
            <person name="Hadaegh A."/>
            <person name="Iglesias-Rodriguez M.D."/>
            <person name="Jenkins J."/>
            <person name="Jones B.M."/>
            <person name="Lawson T."/>
            <person name="Leese F."/>
            <person name="Lindquist E."/>
            <person name="Lobanov A."/>
            <person name="Lomsadze A."/>
            <person name="Malik S.B."/>
            <person name="Marsh M.E."/>
            <person name="Mackinder L."/>
            <person name="Mock T."/>
            <person name="Mueller-Roeber B."/>
            <person name="Pagarete A."/>
            <person name="Parker M."/>
            <person name="Probert I."/>
            <person name="Quesneville H."/>
            <person name="Raines C."/>
            <person name="Rensing S.A."/>
            <person name="Riano-Pachon D.M."/>
            <person name="Richier S."/>
            <person name="Rokitta S."/>
            <person name="Shiraiwa Y."/>
            <person name="Soanes D.M."/>
            <person name="van der Giezen M."/>
            <person name="Wahlund T.M."/>
            <person name="Williams B."/>
            <person name="Wilson W."/>
            <person name="Wolfe G."/>
            <person name="Wurch L.L."/>
        </authorList>
    </citation>
    <scope>NUCLEOTIDE SEQUENCE</scope>
</reference>
<dbReference type="PANTHER" id="PTHR43764:SF1">
    <property type="entry name" value="MOLYBDOPTERIN MOLYBDOTRANSFERASE"/>
    <property type="match status" value="1"/>
</dbReference>
<dbReference type="GeneID" id="17277713"/>
<dbReference type="PaxDb" id="2903-EOD32439"/>
<comment type="pathway">
    <text evidence="1">Cofactor biosynthesis; molybdopterin biosynthesis.</text>
</comment>
<dbReference type="InterPro" id="IPR001453">
    <property type="entry name" value="MoaB/Mog_dom"/>
</dbReference>
<dbReference type="GO" id="GO:0006777">
    <property type="term" value="P:Mo-molybdopterin cofactor biosynthetic process"/>
    <property type="evidence" value="ECO:0007669"/>
    <property type="project" value="UniProtKB-KW"/>
</dbReference>
<dbReference type="HOGENOM" id="CLU_077358_1_1_1"/>
<dbReference type="InterPro" id="IPR008284">
    <property type="entry name" value="MoCF_biosynth_CS"/>
</dbReference>